<dbReference type="InterPro" id="IPR015406">
    <property type="entry name" value="GpJ_CSF"/>
</dbReference>
<reference evidence="2 3" key="1">
    <citation type="submission" date="2017-07" db="EMBL/GenBank/DDBJ databases">
        <title>Genome sequence of Pseudomonas NEP1.</title>
        <authorList>
            <person name="Nascimento F.X."/>
        </authorList>
    </citation>
    <scope>NUCLEOTIDE SEQUENCE [LARGE SCALE GENOMIC DNA]</scope>
    <source>
        <strain evidence="2 3">NEP1</strain>
    </source>
</reference>
<dbReference type="EMBL" id="CP022313">
    <property type="protein sequence ID" value="AXJ04904.1"/>
    <property type="molecule type" value="Genomic_DNA"/>
</dbReference>
<proteinExistence type="predicted"/>
<organism evidence="2 3">
    <name type="scientific">Pseudomonas fluorescens</name>
    <dbReference type="NCBI Taxonomy" id="294"/>
    <lineage>
        <taxon>Bacteria</taxon>
        <taxon>Pseudomonadati</taxon>
        <taxon>Pseudomonadota</taxon>
        <taxon>Gammaproteobacteria</taxon>
        <taxon>Pseudomonadales</taxon>
        <taxon>Pseudomonadaceae</taxon>
        <taxon>Pseudomonas</taxon>
    </lineage>
</organism>
<evidence type="ECO:0000313" key="2">
    <source>
        <dbReference type="EMBL" id="AXJ04904.1"/>
    </source>
</evidence>
<dbReference type="Proteomes" id="UP000254535">
    <property type="component" value="Chromosome"/>
</dbReference>
<dbReference type="AlphaFoldDB" id="A0A345UWQ2"/>
<evidence type="ECO:0000259" key="1">
    <source>
        <dbReference type="Pfam" id="PF09327"/>
    </source>
</evidence>
<dbReference type="Pfam" id="PF09327">
    <property type="entry name" value="Phage_Tail_Tip"/>
    <property type="match status" value="1"/>
</dbReference>
<dbReference type="RefSeq" id="WP_162803820.1">
    <property type="nucleotide sequence ID" value="NZ_CP022313.1"/>
</dbReference>
<sequence>MHLKTEVTANGKTIVAGVGVGVVSSQMLVSAERFGIALPEDFGKGSQEKADLLERRLSRLEQALGFTPLCDH</sequence>
<protein>
    <recommendedName>
        <fullName evidence="1">Tip attachment protein J central straight fiber domain-containing protein</fullName>
    </recommendedName>
</protein>
<feature type="domain" description="Tip attachment protein J central straight fiber" evidence="1">
    <location>
        <begin position="3"/>
        <end position="36"/>
    </location>
</feature>
<gene>
    <name evidence="2" type="ORF">CFN16_12485</name>
</gene>
<accession>A0A345UWQ2</accession>
<name>A0A345UWQ2_PSEFL</name>
<evidence type="ECO:0000313" key="3">
    <source>
        <dbReference type="Proteomes" id="UP000254535"/>
    </source>
</evidence>